<sequence length="93" mass="10174">MNHKLQPEVNANPNHPGQARNRPVHLRDGRWERSSAETGILMAIICHGPTLLSPAEGKPLLYSPGKRDSTYLSGGFSSTYSWCSSVEPAKSND</sequence>
<accession>A0A4Y2H7E9</accession>
<evidence type="ECO:0000313" key="2">
    <source>
        <dbReference type="EMBL" id="GBM61099.1"/>
    </source>
</evidence>
<proteinExistence type="predicted"/>
<evidence type="ECO:0000256" key="1">
    <source>
        <dbReference type="SAM" id="MobiDB-lite"/>
    </source>
</evidence>
<keyword evidence="3" id="KW-1185">Reference proteome</keyword>
<feature type="region of interest" description="Disordered" evidence="1">
    <location>
        <begin position="1"/>
        <end position="29"/>
    </location>
</feature>
<evidence type="ECO:0000313" key="3">
    <source>
        <dbReference type="Proteomes" id="UP000499080"/>
    </source>
</evidence>
<reference evidence="2 3" key="1">
    <citation type="journal article" date="2019" name="Sci. Rep.">
        <title>Orb-weaving spider Araneus ventricosus genome elucidates the spidroin gene catalogue.</title>
        <authorList>
            <person name="Kono N."/>
            <person name="Nakamura H."/>
            <person name="Ohtoshi R."/>
            <person name="Moran D.A.P."/>
            <person name="Shinohara A."/>
            <person name="Yoshida Y."/>
            <person name="Fujiwara M."/>
            <person name="Mori M."/>
            <person name="Tomita M."/>
            <person name="Arakawa K."/>
        </authorList>
    </citation>
    <scope>NUCLEOTIDE SEQUENCE [LARGE SCALE GENOMIC DNA]</scope>
</reference>
<gene>
    <name evidence="2" type="ORF">AVEN_273032_1</name>
</gene>
<organism evidence="2 3">
    <name type="scientific">Araneus ventricosus</name>
    <name type="common">Orbweaver spider</name>
    <name type="synonym">Epeira ventricosa</name>
    <dbReference type="NCBI Taxonomy" id="182803"/>
    <lineage>
        <taxon>Eukaryota</taxon>
        <taxon>Metazoa</taxon>
        <taxon>Ecdysozoa</taxon>
        <taxon>Arthropoda</taxon>
        <taxon>Chelicerata</taxon>
        <taxon>Arachnida</taxon>
        <taxon>Araneae</taxon>
        <taxon>Araneomorphae</taxon>
        <taxon>Entelegynae</taxon>
        <taxon>Araneoidea</taxon>
        <taxon>Araneidae</taxon>
        <taxon>Araneus</taxon>
    </lineage>
</organism>
<dbReference type="AlphaFoldDB" id="A0A4Y2H7E9"/>
<name>A0A4Y2H7E9_ARAVE</name>
<dbReference type="EMBL" id="BGPR01001751">
    <property type="protein sequence ID" value="GBM61099.1"/>
    <property type="molecule type" value="Genomic_DNA"/>
</dbReference>
<protein>
    <submittedName>
        <fullName evidence="2">Uncharacterized protein</fullName>
    </submittedName>
</protein>
<comment type="caution">
    <text evidence="2">The sequence shown here is derived from an EMBL/GenBank/DDBJ whole genome shotgun (WGS) entry which is preliminary data.</text>
</comment>
<dbReference type="Proteomes" id="UP000499080">
    <property type="component" value="Unassembled WGS sequence"/>
</dbReference>